<dbReference type="SUPFAM" id="SSF47986">
    <property type="entry name" value="DEATH domain"/>
    <property type="match status" value="1"/>
</dbReference>
<feature type="compositionally biased region" description="Polar residues" evidence="2">
    <location>
        <begin position="195"/>
        <end position="218"/>
    </location>
</feature>
<dbReference type="Gene3D" id="3.10.20.90">
    <property type="entry name" value="Phosphatidylinositol 3-kinase Catalytic Subunit, Chain A, domain 1"/>
    <property type="match status" value="2"/>
</dbReference>
<evidence type="ECO:0000259" key="4">
    <source>
        <dbReference type="PROSITE" id="PS50168"/>
    </source>
</evidence>
<dbReference type="InterPro" id="IPR029071">
    <property type="entry name" value="Ubiquitin-like_domsf"/>
</dbReference>
<evidence type="ECO:0000313" key="5">
    <source>
        <dbReference type="EMBL" id="KAK2556811.1"/>
    </source>
</evidence>
<dbReference type="EMBL" id="JARQWQ010000053">
    <property type="protein sequence ID" value="KAK2556811.1"/>
    <property type="molecule type" value="Genomic_DNA"/>
</dbReference>
<sequence length="646" mass="71298">MASAKDDNLLTPYRTFLLDLSSKLLTDDLEKLKFACKDAVPYGKTEEVTTGFKFFDLLEQNGKISPQNLTPLKNMVKAIGRADLALEVNEFMIGNDVPDGAQQDAGLQDDNPSNGPAVRQDGGDEVVPDGLDVDLIEKKADKTMYVAADQPLEEKVETRVEAGHVSCGLLQSDPPALNDPPSAQRTTPMAHRDNIVSTTSGRRGTSAPVAQQSSTKPRLSNPEGQGIVQYVNFLVLEGYSVQIVGGKHFSTPDGEFVELRSGTQYKILLKNSHPYACNVDISIDGYDVGGWIMHGGQQFTIERSAYEAKKFTFYRVKKAPKDSGIDPSRTEDNGVVKCVFSLEAFVDIPVTVSGSPQPLMVSFAPSATVGDLKEEIQKQLNISPDRDQMLSLNNKELENHMRVRSVIESPGSLILVDVELDVTVEVSTSERCQIKIRPGEAKIIDLMQKIEAELEVPIKDQKLFYGKTRLSDNPHKGLPEKLIYSLNRTLVVIVPNYIEITVENSASGESITLKIDKEKRLTDLVQEIPSCRNMDDNQEVVFLVDGRELSPVKDTGKLKSLGICPGSRVKFEVRVLFIKVFVAGLPQGRLTVQCNPLETFQDLLNHVQSRTKMAKIGDATFSTKGRVFDPKKDLNTLQGNYFVFSS</sequence>
<dbReference type="PANTHER" id="PTHR48169">
    <property type="entry name" value="DED DOMAIN-CONTAINING PROTEIN"/>
    <property type="match status" value="1"/>
</dbReference>
<dbReference type="PANTHER" id="PTHR48169:SF7">
    <property type="entry name" value="CASPASE 10"/>
    <property type="match status" value="1"/>
</dbReference>
<feature type="compositionally biased region" description="Low complexity" evidence="2">
    <location>
        <begin position="99"/>
        <end position="110"/>
    </location>
</feature>
<keyword evidence="6" id="KW-1185">Reference proteome</keyword>
<comment type="caution">
    <text evidence="5">The sequence shown here is derived from an EMBL/GenBank/DDBJ whole genome shotgun (WGS) entry which is preliminary data.</text>
</comment>
<dbReference type="Pfam" id="PF01335">
    <property type="entry name" value="DED"/>
    <property type="match status" value="1"/>
</dbReference>
<evidence type="ECO:0000256" key="2">
    <source>
        <dbReference type="SAM" id="MobiDB-lite"/>
    </source>
</evidence>
<keyword evidence="1" id="KW-0053">Apoptosis</keyword>
<organism evidence="5 6">
    <name type="scientific">Acropora cervicornis</name>
    <name type="common">Staghorn coral</name>
    <dbReference type="NCBI Taxonomy" id="6130"/>
    <lineage>
        <taxon>Eukaryota</taxon>
        <taxon>Metazoa</taxon>
        <taxon>Cnidaria</taxon>
        <taxon>Anthozoa</taxon>
        <taxon>Hexacorallia</taxon>
        <taxon>Scleractinia</taxon>
        <taxon>Astrocoeniina</taxon>
        <taxon>Acroporidae</taxon>
        <taxon>Acropora</taxon>
    </lineage>
</organism>
<dbReference type="AlphaFoldDB" id="A0AAD9Q8Q8"/>
<accession>A0AAD9Q8Q8</accession>
<dbReference type="SUPFAM" id="SSF54236">
    <property type="entry name" value="Ubiquitin-like"/>
    <property type="match status" value="2"/>
</dbReference>
<dbReference type="PROSITE" id="PS50053">
    <property type="entry name" value="UBIQUITIN_2"/>
    <property type="match status" value="1"/>
</dbReference>
<dbReference type="Proteomes" id="UP001249851">
    <property type="component" value="Unassembled WGS sequence"/>
</dbReference>
<protein>
    <submittedName>
        <fullName evidence="5">Astrocytic phosphoprotein PEA-15</fullName>
    </submittedName>
</protein>
<feature type="region of interest" description="Disordered" evidence="2">
    <location>
        <begin position="169"/>
        <end position="222"/>
    </location>
</feature>
<dbReference type="Gene3D" id="1.10.533.10">
    <property type="entry name" value="Death Domain, Fas"/>
    <property type="match status" value="1"/>
</dbReference>
<reference evidence="5" key="2">
    <citation type="journal article" date="2023" name="Science">
        <title>Genomic signatures of disease resistance in endangered staghorn corals.</title>
        <authorList>
            <person name="Vollmer S.V."/>
            <person name="Selwyn J.D."/>
            <person name="Despard B.A."/>
            <person name="Roesel C.L."/>
        </authorList>
    </citation>
    <scope>NUCLEOTIDE SEQUENCE</scope>
    <source>
        <strain evidence="5">K2</strain>
    </source>
</reference>
<dbReference type="CDD" id="cd17039">
    <property type="entry name" value="Ubl_ubiquitin_like"/>
    <property type="match status" value="2"/>
</dbReference>
<dbReference type="GO" id="GO:0042981">
    <property type="term" value="P:regulation of apoptotic process"/>
    <property type="evidence" value="ECO:0007669"/>
    <property type="project" value="InterPro"/>
</dbReference>
<dbReference type="CDD" id="cd00045">
    <property type="entry name" value="DED"/>
    <property type="match status" value="1"/>
</dbReference>
<dbReference type="InterPro" id="IPR000626">
    <property type="entry name" value="Ubiquitin-like_dom"/>
</dbReference>
<feature type="domain" description="DED" evidence="4">
    <location>
        <begin position="12"/>
        <end position="90"/>
    </location>
</feature>
<dbReference type="InterPro" id="IPR001875">
    <property type="entry name" value="DED_dom"/>
</dbReference>
<evidence type="ECO:0000313" key="6">
    <source>
        <dbReference type="Proteomes" id="UP001249851"/>
    </source>
</evidence>
<reference evidence="5" key="1">
    <citation type="journal article" date="2023" name="G3 (Bethesda)">
        <title>Whole genome assembly and annotation of the endangered Caribbean coral Acropora cervicornis.</title>
        <authorList>
            <person name="Selwyn J.D."/>
            <person name="Vollmer S.V."/>
        </authorList>
    </citation>
    <scope>NUCLEOTIDE SEQUENCE</scope>
    <source>
        <strain evidence="5">K2</strain>
    </source>
</reference>
<evidence type="ECO:0000259" key="3">
    <source>
        <dbReference type="PROSITE" id="PS50053"/>
    </source>
</evidence>
<dbReference type="SMART" id="SM00213">
    <property type="entry name" value="UBQ"/>
    <property type="match status" value="3"/>
</dbReference>
<dbReference type="GO" id="GO:0006915">
    <property type="term" value="P:apoptotic process"/>
    <property type="evidence" value="ECO:0007669"/>
    <property type="project" value="UniProtKB-KW"/>
</dbReference>
<dbReference type="PROSITE" id="PS50168">
    <property type="entry name" value="DED"/>
    <property type="match status" value="1"/>
</dbReference>
<evidence type="ECO:0000256" key="1">
    <source>
        <dbReference type="ARBA" id="ARBA00022703"/>
    </source>
</evidence>
<name>A0AAD9Q8Q8_ACRCE</name>
<feature type="domain" description="Ubiquitin-like" evidence="3">
    <location>
        <begin position="346"/>
        <end position="416"/>
    </location>
</feature>
<dbReference type="InterPro" id="IPR011029">
    <property type="entry name" value="DEATH-like_dom_sf"/>
</dbReference>
<dbReference type="SMART" id="SM00031">
    <property type="entry name" value="DED"/>
    <property type="match status" value="1"/>
</dbReference>
<feature type="region of interest" description="Disordered" evidence="2">
    <location>
        <begin position="95"/>
        <end position="128"/>
    </location>
</feature>
<proteinExistence type="predicted"/>
<gene>
    <name evidence="5" type="ORF">P5673_021018</name>
</gene>